<feature type="compositionally biased region" description="Basic and acidic residues" evidence="8">
    <location>
        <begin position="458"/>
        <end position="473"/>
    </location>
</feature>
<dbReference type="Pfam" id="PF13965">
    <property type="entry name" value="SID-1_RNA_chan"/>
    <property type="match status" value="2"/>
</dbReference>
<evidence type="ECO:0000256" key="1">
    <source>
        <dbReference type="ARBA" id="ARBA00004141"/>
    </source>
</evidence>
<dbReference type="AlphaFoldDB" id="A0A1D1VQP2"/>
<evidence type="ECO:0000256" key="6">
    <source>
        <dbReference type="ARBA" id="ARBA00023136"/>
    </source>
</evidence>
<sequence length="1046" mass="119069">MSTRSFLPFSVGVFLVLCGIFCFDPVDSRTVVTTQYNASLDRWYSGTVSFETSITFNFDYTIDPNRTRALRLQVDSRNASPKRPLMVVVRESKTVTSWEVPLSLEKKYKYWRVRRTLCPAQDHLDFLRENSNDTVSQEQHISIDITTQSRRPVDYSFNLWFVSGFMLQTNKQIDFRISPSAPAFFQYTMPDDVDRVLVRSWAPSEEKICTVMSVQPAICPVGALPTEVTSQGEFQTFTTSGAILVKKKDFVNGKFDVVLVPLSDDRRCNKMAGLTPQLTRELEELEAAINANNSEFNDTRMFELRQKQVFLAVENVLKPMQYAVATGSVLAFYFCFYLIFRVALCFGFMTKRTVNVPEQSPTKEEPEINDKFEDKDKMEYIDHDVEKGNNIKLVHFKETTSSSDLQQRALANGDGLPKYEFAVNHDRPDLLPLHESTSTGKKSPTAGKKSPTSGKKSPVSDKKSPTGDKRSSGSDKGSPASQRSLRDGLGKAALYKKEQTSQSQATHDGVEIGDEFPKTEETLGEKLDRTEEEIQEMPTYQEIQESEETRAAYRASLAGKDTVMVTEVSLKPMVMLFKADRAYNWTLLIIAIFYALPVIQLVITYQKFMENSGNMDMCWYNFKCAHPLGPIKDFNHVYSNIGYVLLGMLFVLIVRKRQNAHFKHEAVVEEDDDLQVVGLPPQYGLFYAMGFSLIMEGIMSACYHVCPNLMNFQFDTAFMYLLGGLFLLKVYQSRHADISPNAQMAYAVFALWIFIAVLGVVIGKDWFWWTFAVILIIASIPIGIQVYYMGSWKFDLGVLRRAWRVITCRAGEGMGCERPTATDRFSLLILIYAVNWIMALGGAIFVPTDFSTFLLVVVLANAFLYFLFYTFMKVRSGERISKTSQFFMALAGATWAGAIYFFLFRLTNWLSTPAVSREGNESCFFLEFYDQHDVWHLMSACSMFFNFMILFTLDVSNKSARPDDLSSRVLFCFVVRNVKLCCFPGRPLRRTSTRHSSVLKTLRCRNCSKNLLLLPQPKSLPSAYSIKISFISVINLTSYCLAFFWL</sequence>
<dbReference type="EMBL" id="BDGG01000009">
    <property type="protein sequence ID" value="GAV03156.1"/>
    <property type="molecule type" value="Genomic_DNA"/>
</dbReference>
<evidence type="ECO:0000256" key="2">
    <source>
        <dbReference type="ARBA" id="ARBA00006618"/>
    </source>
</evidence>
<comment type="subcellular location">
    <subcellularLocation>
        <location evidence="1">Membrane</location>
        <topology evidence="1">Multi-pass membrane protein</topology>
    </subcellularLocation>
</comment>
<dbReference type="GO" id="GO:0051033">
    <property type="term" value="F:RNA transmembrane transporter activity"/>
    <property type="evidence" value="ECO:0007669"/>
    <property type="project" value="TreeGrafter"/>
</dbReference>
<feature type="transmembrane region" description="Helical" evidence="9">
    <location>
        <begin position="712"/>
        <end position="731"/>
    </location>
</feature>
<feature type="compositionally biased region" description="Low complexity" evidence="8">
    <location>
        <begin position="447"/>
        <end position="457"/>
    </location>
</feature>
<feature type="compositionally biased region" description="Basic and acidic residues" evidence="8">
    <location>
        <begin position="515"/>
        <end position="528"/>
    </location>
</feature>
<accession>A0A1D1VQP2</accession>
<feature type="compositionally biased region" description="Basic and acidic residues" evidence="8">
    <location>
        <begin position="484"/>
        <end position="499"/>
    </location>
</feature>
<dbReference type="STRING" id="947166.A0A1D1VQP2"/>
<dbReference type="GO" id="GO:0005886">
    <property type="term" value="C:plasma membrane"/>
    <property type="evidence" value="ECO:0007669"/>
    <property type="project" value="TreeGrafter"/>
</dbReference>
<evidence type="ECO:0000256" key="3">
    <source>
        <dbReference type="ARBA" id="ARBA00022692"/>
    </source>
</evidence>
<organism evidence="11 12">
    <name type="scientific">Ramazzottius varieornatus</name>
    <name type="common">Water bear</name>
    <name type="synonym">Tardigrade</name>
    <dbReference type="NCBI Taxonomy" id="947166"/>
    <lineage>
        <taxon>Eukaryota</taxon>
        <taxon>Metazoa</taxon>
        <taxon>Ecdysozoa</taxon>
        <taxon>Tardigrada</taxon>
        <taxon>Eutardigrada</taxon>
        <taxon>Parachela</taxon>
        <taxon>Hypsibioidea</taxon>
        <taxon>Ramazzottiidae</taxon>
        <taxon>Ramazzottius</taxon>
    </lineage>
</organism>
<dbReference type="InterPro" id="IPR025958">
    <property type="entry name" value="SID1_TM_fam"/>
</dbReference>
<reference evidence="11 12" key="1">
    <citation type="journal article" date="2016" name="Nat. Commun.">
        <title>Extremotolerant tardigrade genome and improved radiotolerance of human cultured cells by tardigrade-unique protein.</title>
        <authorList>
            <person name="Hashimoto T."/>
            <person name="Horikawa D.D."/>
            <person name="Saito Y."/>
            <person name="Kuwahara H."/>
            <person name="Kozuka-Hata H."/>
            <person name="Shin-I T."/>
            <person name="Minakuchi Y."/>
            <person name="Ohishi K."/>
            <person name="Motoyama A."/>
            <person name="Aizu T."/>
            <person name="Enomoto A."/>
            <person name="Kondo K."/>
            <person name="Tanaka S."/>
            <person name="Hara Y."/>
            <person name="Koshikawa S."/>
            <person name="Sagara H."/>
            <person name="Miura T."/>
            <person name="Yokobori S."/>
            <person name="Miyagawa K."/>
            <person name="Suzuki Y."/>
            <person name="Kubo T."/>
            <person name="Oyama M."/>
            <person name="Kohara Y."/>
            <person name="Fujiyama A."/>
            <person name="Arakawa K."/>
            <person name="Katayama T."/>
            <person name="Toyoda A."/>
            <person name="Kunieda T."/>
        </authorList>
    </citation>
    <scope>NUCLEOTIDE SEQUENCE [LARGE SCALE GENOMIC DNA]</scope>
    <source>
        <strain evidence="11 12">YOKOZUNA-1</strain>
    </source>
</reference>
<feature type="transmembrane region" description="Helical" evidence="9">
    <location>
        <begin position="1024"/>
        <end position="1045"/>
    </location>
</feature>
<gene>
    <name evidence="11" type="primary">RvY_13625</name>
    <name evidence="11" type="synonym">RvY_13625.1</name>
    <name evidence="11" type="ORF">RvY_13625-1</name>
</gene>
<feature type="signal peptide" evidence="10">
    <location>
        <begin position="1"/>
        <end position="28"/>
    </location>
</feature>
<feature type="transmembrane region" description="Helical" evidence="9">
    <location>
        <begin position="743"/>
        <end position="762"/>
    </location>
</feature>
<evidence type="ECO:0000256" key="5">
    <source>
        <dbReference type="ARBA" id="ARBA00022989"/>
    </source>
</evidence>
<keyword evidence="3 9" id="KW-0812">Transmembrane</keyword>
<keyword evidence="7" id="KW-0325">Glycoprotein</keyword>
<evidence type="ECO:0000256" key="8">
    <source>
        <dbReference type="SAM" id="MobiDB-lite"/>
    </source>
</evidence>
<name>A0A1D1VQP2_RAMVA</name>
<evidence type="ECO:0000256" key="4">
    <source>
        <dbReference type="ARBA" id="ARBA00022729"/>
    </source>
</evidence>
<feature type="region of interest" description="Disordered" evidence="8">
    <location>
        <begin position="429"/>
        <end position="528"/>
    </location>
</feature>
<keyword evidence="4 10" id="KW-0732">Signal</keyword>
<dbReference type="Proteomes" id="UP000186922">
    <property type="component" value="Unassembled WGS sequence"/>
</dbReference>
<keyword evidence="6 9" id="KW-0472">Membrane</keyword>
<protein>
    <submittedName>
        <fullName evidence="11">Sid-1b</fullName>
    </submittedName>
</protein>
<feature type="transmembrane region" description="Helical" evidence="9">
    <location>
        <begin position="582"/>
        <end position="603"/>
    </location>
</feature>
<dbReference type="PANTHER" id="PTHR12185:SF14">
    <property type="entry name" value="CHOLESTEROL UPTAKE PROTEIN 1"/>
    <property type="match status" value="1"/>
</dbReference>
<evidence type="ECO:0000313" key="12">
    <source>
        <dbReference type="Proteomes" id="UP000186922"/>
    </source>
</evidence>
<evidence type="ECO:0000256" key="9">
    <source>
        <dbReference type="SAM" id="Phobius"/>
    </source>
</evidence>
<feature type="transmembrane region" description="Helical" evidence="9">
    <location>
        <begin position="322"/>
        <end position="344"/>
    </location>
</feature>
<feature type="transmembrane region" description="Helical" evidence="9">
    <location>
        <begin position="852"/>
        <end position="872"/>
    </location>
</feature>
<evidence type="ECO:0000256" key="7">
    <source>
        <dbReference type="ARBA" id="ARBA00023180"/>
    </source>
</evidence>
<dbReference type="PANTHER" id="PTHR12185">
    <property type="entry name" value="SID1 TRANSMEMBRANE FAMILY MEMEBER"/>
    <property type="match status" value="1"/>
</dbReference>
<feature type="transmembrane region" description="Helical" evidence="9">
    <location>
        <begin position="768"/>
        <end position="790"/>
    </location>
</feature>
<dbReference type="GO" id="GO:0005764">
    <property type="term" value="C:lysosome"/>
    <property type="evidence" value="ECO:0007669"/>
    <property type="project" value="TreeGrafter"/>
</dbReference>
<dbReference type="GO" id="GO:0003725">
    <property type="term" value="F:double-stranded RNA binding"/>
    <property type="evidence" value="ECO:0007669"/>
    <property type="project" value="TreeGrafter"/>
</dbReference>
<feature type="transmembrane region" description="Helical" evidence="9">
    <location>
        <begin position="934"/>
        <end position="953"/>
    </location>
</feature>
<evidence type="ECO:0000313" key="11">
    <source>
        <dbReference type="EMBL" id="GAV03156.1"/>
    </source>
</evidence>
<feature type="transmembrane region" description="Helical" evidence="9">
    <location>
        <begin position="685"/>
        <end position="706"/>
    </location>
</feature>
<comment type="caution">
    <text evidence="11">The sequence shown here is derived from an EMBL/GenBank/DDBJ whole genome shotgun (WGS) entry which is preliminary data.</text>
</comment>
<proteinExistence type="inferred from homology"/>
<evidence type="ECO:0000256" key="10">
    <source>
        <dbReference type="SAM" id="SignalP"/>
    </source>
</evidence>
<keyword evidence="12" id="KW-1185">Reference proteome</keyword>
<feature type="chain" id="PRO_5008898724" evidence="10">
    <location>
        <begin position="29"/>
        <end position="1046"/>
    </location>
</feature>
<feature type="transmembrane region" description="Helical" evidence="9">
    <location>
        <begin position="637"/>
        <end position="654"/>
    </location>
</feature>
<feature type="transmembrane region" description="Helical" evidence="9">
    <location>
        <begin position="884"/>
        <end position="903"/>
    </location>
</feature>
<comment type="similarity">
    <text evidence="2">Belongs to the SID1 family.</text>
</comment>
<dbReference type="OrthoDB" id="416618at2759"/>
<keyword evidence="5 9" id="KW-1133">Transmembrane helix</keyword>
<feature type="transmembrane region" description="Helical" evidence="9">
    <location>
        <begin position="827"/>
        <end position="846"/>
    </location>
</feature>